<protein>
    <recommendedName>
        <fullName evidence="1">Dihydroxy-acid/6-phosphogluconate dehydratase C-terminal domain-containing protein</fullName>
    </recommendedName>
</protein>
<evidence type="ECO:0000313" key="3">
    <source>
        <dbReference type="Proteomes" id="UP001447188"/>
    </source>
</evidence>
<accession>A0ABR3GI57</accession>
<evidence type="ECO:0000313" key="2">
    <source>
        <dbReference type="EMBL" id="KAL0635634.1"/>
    </source>
</evidence>
<reference evidence="2 3" key="1">
    <citation type="submission" date="2024-02" db="EMBL/GenBank/DDBJ databases">
        <title>Discinaceae phylogenomics.</title>
        <authorList>
            <person name="Dirks A.C."/>
            <person name="James T.Y."/>
        </authorList>
    </citation>
    <scope>NUCLEOTIDE SEQUENCE [LARGE SCALE GENOMIC DNA]</scope>
    <source>
        <strain evidence="2 3">ACD0624</strain>
    </source>
</reference>
<sequence>MLRDVLIEYPASLSWVYCRYVTLHDASMHERQSFVVRDAENNFEIGHIVPEAQVGGPIAILQDGDVVTIDSETNQLSMNVSDEEIAARLKKWKAPRLKVNRGTLAKYVHLVGDASHGEDCARIKEASSGKRSLVWTWTSIVHVNNVAHRGEGSKTLAEQPGFIPKETRATVINNTLMGPQLPSAGRKNPILR</sequence>
<keyword evidence="3" id="KW-1185">Reference proteome</keyword>
<evidence type="ECO:0000259" key="1">
    <source>
        <dbReference type="Pfam" id="PF24877"/>
    </source>
</evidence>
<comment type="caution">
    <text evidence="2">The sequence shown here is derived from an EMBL/GenBank/DDBJ whole genome shotgun (WGS) entry which is preliminary data.</text>
</comment>
<dbReference type="SUPFAM" id="SSF52016">
    <property type="entry name" value="LeuD/IlvD-like"/>
    <property type="match status" value="1"/>
</dbReference>
<dbReference type="InterPro" id="IPR056740">
    <property type="entry name" value="ILV_EDD_C"/>
</dbReference>
<gene>
    <name evidence="2" type="ORF">Q9L58_005455</name>
</gene>
<dbReference type="PANTHER" id="PTHR21000:SF13">
    <property type="entry name" value="DIHYDROXY-ACID DEHYDRATASE"/>
    <property type="match status" value="1"/>
</dbReference>
<dbReference type="PANTHER" id="PTHR21000">
    <property type="entry name" value="DIHYDROXY-ACID DEHYDRATASE DAD"/>
    <property type="match status" value="1"/>
</dbReference>
<dbReference type="InterPro" id="IPR050165">
    <property type="entry name" value="DHAD_IlvD/Edd"/>
</dbReference>
<name>A0ABR3GI57_9PEZI</name>
<dbReference type="Proteomes" id="UP001447188">
    <property type="component" value="Unassembled WGS sequence"/>
</dbReference>
<organism evidence="2 3">
    <name type="scientific">Discina gigas</name>
    <dbReference type="NCBI Taxonomy" id="1032678"/>
    <lineage>
        <taxon>Eukaryota</taxon>
        <taxon>Fungi</taxon>
        <taxon>Dikarya</taxon>
        <taxon>Ascomycota</taxon>
        <taxon>Pezizomycotina</taxon>
        <taxon>Pezizomycetes</taxon>
        <taxon>Pezizales</taxon>
        <taxon>Discinaceae</taxon>
        <taxon>Discina</taxon>
    </lineage>
</organism>
<dbReference type="InterPro" id="IPR042096">
    <property type="entry name" value="Dihydro-acid_dehy_C"/>
</dbReference>
<feature type="domain" description="Dihydroxy-acid/6-phosphogluconate dehydratase C-terminal" evidence="1">
    <location>
        <begin position="42"/>
        <end position="117"/>
    </location>
</feature>
<dbReference type="EMBL" id="JBBBZM010000066">
    <property type="protein sequence ID" value="KAL0635634.1"/>
    <property type="molecule type" value="Genomic_DNA"/>
</dbReference>
<dbReference type="Pfam" id="PF24877">
    <property type="entry name" value="ILV_EDD_C"/>
    <property type="match status" value="1"/>
</dbReference>
<dbReference type="Gene3D" id="3.50.30.80">
    <property type="entry name" value="IlvD/EDD C-terminal domain-like"/>
    <property type="match status" value="1"/>
</dbReference>
<proteinExistence type="predicted"/>